<name>A0AAD6V6G5_9AGAR</name>
<sequence length="419" mass="47471">MPNPGGKNGYGAKNYPPDDILRETLLKYVKQGLQQGQKLARLKEDHDLSIGLAKLNQIERRLEIPSVRRSVQPMEETVQAIIDEVEPDVTQRNGPRYVKSKLKDKDVVRDVMLEHFGAGFTARYPGKKKAAVVRQSLSAIGPFHEVSADGHEKLAAHALKMGDIGFPIYAWKDKWTADLLKMVVVPDCQTAGAVGHLYLDFLEEIGIAPIQLNTDMGSETGWQYAIQTAIREACAPDIDPAVYPAAIFLKSVHNTIIEAFWRWLHEKWGLNMREHILRGKSERIYVAQVPFHRDLFNWIFPPLLQAQLDDFRTYWNQHTIRPQPEKDMPSGHAPSDALEHPGLFGGIDCGIRVPKDAIQEFRDALSEEVGPRESYLAWVSPEFEQLAQDVFRSLDVAEITIQNSWDVFRDMSAKMEALL</sequence>
<gene>
    <name evidence="2" type="ORF">GGX14DRAFT_535877</name>
</gene>
<feature type="domain" description="Integrase core" evidence="1">
    <location>
        <begin position="246"/>
        <end position="324"/>
    </location>
</feature>
<accession>A0AAD6V6G5</accession>
<evidence type="ECO:0000313" key="2">
    <source>
        <dbReference type="EMBL" id="KAJ7203507.1"/>
    </source>
</evidence>
<dbReference type="PANTHER" id="PTHR46177">
    <property type="entry name" value="INTEGRASE CATALYTIC DOMAIN-CONTAINING PROTEIN"/>
    <property type="match status" value="1"/>
</dbReference>
<protein>
    <recommendedName>
        <fullName evidence="1">Integrase core domain-containing protein</fullName>
    </recommendedName>
</protein>
<dbReference type="EMBL" id="JARJCW010000050">
    <property type="protein sequence ID" value="KAJ7203507.1"/>
    <property type="molecule type" value="Genomic_DNA"/>
</dbReference>
<organism evidence="2 3">
    <name type="scientific">Mycena pura</name>
    <dbReference type="NCBI Taxonomy" id="153505"/>
    <lineage>
        <taxon>Eukaryota</taxon>
        <taxon>Fungi</taxon>
        <taxon>Dikarya</taxon>
        <taxon>Basidiomycota</taxon>
        <taxon>Agaricomycotina</taxon>
        <taxon>Agaricomycetes</taxon>
        <taxon>Agaricomycetidae</taxon>
        <taxon>Agaricales</taxon>
        <taxon>Marasmiineae</taxon>
        <taxon>Mycenaceae</taxon>
        <taxon>Mycena</taxon>
    </lineage>
</organism>
<reference evidence="2" key="1">
    <citation type="submission" date="2023-03" db="EMBL/GenBank/DDBJ databases">
        <title>Massive genome expansion in bonnet fungi (Mycena s.s.) driven by repeated elements and novel gene families across ecological guilds.</title>
        <authorList>
            <consortium name="Lawrence Berkeley National Laboratory"/>
            <person name="Harder C.B."/>
            <person name="Miyauchi S."/>
            <person name="Viragh M."/>
            <person name="Kuo A."/>
            <person name="Thoen E."/>
            <person name="Andreopoulos B."/>
            <person name="Lu D."/>
            <person name="Skrede I."/>
            <person name="Drula E."/>
            <person name="Henrissat B."/>
            <person name="Morin E."/>
            <person name="Kohler A."/>
            <person name="Barry K."/>
            <person name="LaButti K."/>
            <person name="Morin E."/>
            <person name="Salamov A."/>
            <person name="Lipzen A."/>
            <person name="Mereny Z."/>
            <person name="Hegedus B."/>
            <person name="Baldrian P."/>
            <person name="Stursova M."/>
            <person name="Weitz H."/>
            <person name="Taylor A."/>
            <person name="Grigoriev I.V."/>
            <person name="Nagy L.G."/>
            <person name="Martin F."/>
            <person name="Kauserud H."/>
        </authorList>
    </citation>
    <scope>NUCLEOTIDE SEQUENCE</scope>
    <source>
        <strain evidence="2">9144</strain>
    </source>
</reference>
<proteinExistence type="predicted"/>
<dbReference type="Proteomes" id="UP001219525">
    <property type="component" value="Unassembled WGS sequence"/>
</dbReference>
<keyword evidence="3" id="KW-1185">Reference proteome</keyword>
<dbReference type="AlphaFoldDB" id="A0AAD6V6G5"/>
<dbReference type="InterPro" id="IPR058913">
    <property type="entry name" value="Integrase_dom_put"/>
</dbReference>
<comment type="caution">
    <text evidence="2">The sequence shown here is derived from an EMBL/GenBank/DDBJ whole genome shotgun (WGS) entry which is preliminary data.</text>
</comment>
<evidence type="ECO:0000259" key="1">
    <source>
        <dbReference type="Pfam" id="PF24764"/>
    </source>
</evidence>
<dbReference type="PANTHER" id="PTHR46177:SF1">
    <property type="entry name" value="INTEGRASE CATALYTIC DOMAIN-CONTAINING PROTEIN"/>
    <property type="match status" value="1"/>
</dbReference>
<dbReference type="Pfam" id="PF24764">
    <property type="entry name" value="rva_4"/>
    <property type="match status" value="1"/>
</dbReference>
<evidence type="ECO:0000313" key="3">
    <source>
        <dbReference type="Proteomes" id="UP001219525"/>
    </source>
</evidence>